<evidence type="ECO:0000313" key="1">
    <source>
        <dbReference type="EMBL" id="KAK1425333.1"/>
    </source>
</evidence>
<gene>
    <name evidence="1" type="ORF">QVD17_20684</name>
</gene>
<comment type="caution">
    <text evidence="1">The sequence shown here is derived from an EMBL/GenBank/DDBJ whole genome shotgun (WGS) entry which is preliminary data.</text>
</comment>
<dbReference type="EMBL" id="JAUHHV010000005">
    <property type="protein sequence ID" value="KAK1425333.1"/>
    <property type="molecule type" value="Genomic_DNA"/>
</dbReference>
<protein>
    <submittedName>
        <fullName evidence="1">Uncharacterized protein</fullName>
    </submittedName>
</protein>
<dbReference type="AlphaFoldDB" id="A0AAD8KPL6"/>
<dbReference type="Proteomes" id="UP001229421">
    <property type="component" value="Unassembled WGS sequence"/>
</dbReference>
<keyword evidence="2" id="KW-1185">Reference proteome</keyword>
<proteinExistence type="predicted"/>
<name>A0AAD8KPL6_TARER</name>
<accession>A0AAD8KPL6</accession>
<evidence type="ECO:0000313" key="2">
    <source>
        <dbReference type="Proteomes" id="UP001229421"/>
    </source>
</evidence>
<reference evidence="1" key="1">
    <citation type="journal article" date="2023" name="bioRxiv">
        <title>Improved chromosome-level genome assembly for marigold (Tagetes erecta).</title>
        <authorList>
            <person name="Jiang F."/>
            <person name="Yuan L."/>
            <person name="Wang S."/>
            <person name="Wang H."/>
            <person name="Xu D."/>
            <person name="Wang A."/>
            <person name="Fan W."/>
        </authorList>
    </citation>
    <scope>NUCLEOTIDE SEQUENCE</scope>
    <source>
        <strain evidence="1">WSJ</strain>
        <tissue evidence="1">Leaf</tissue>
    </source>
</reference>
<organism evidence="1 2">
    <name type="scientific">Tagetes erecta</name>
    <name type="common">African marigold</name>
    <dbReference type="NCBI Taxonomy" id="13708"/>
    <lineage>
        <taxon>Eukaryota</taxon>
        <taxon>Viridiplantae</taxon>
        <taxon>Streptophyta</taxon>
        <taxon>Embryophyta</taxon>
        <taxon>Tracheophyta</taxon>
        <taxon>Spermatophyta</taxon>
        <taxon>Magnoliopsida</taxon>
        <taxon>eudicotyledons</taxon>
        <taxon>Gunneridae</taxon>
        <taxon>Pentapetalae</taxon>
        <taxon>asterids</taxon>
        <taxon>campanulids</taxon>
        <taxon>Asterales</taxon>
        <taxon>Asteraceae</taxon>
        <taxon>Asteroideae</taxon>
        <taxon>Heliantheae alliance</taxon>
        <taxon>Tageteae</taxon>
        <taxon>Tagetes</taxon>
    </lineage>
</organism>
<sequence>MVARNDGVGICCRLRLIRISGSGTMMYFENEPKRPSQLPLIFLYSFFCQTIILCISRLEESINSKSLFYPSWFQSICLCTPSV</sequence>